<dbReference type="Proteomes" id="UP000547209">
    <property type="component" value="Unassembled WGS sequence"/>
</dbReference>
<reference evidence="4 5" key="1">
    <citation type="submission" date="2020-08" db="EMBL/GenBank/DDBJ databases">
        <title>Cohnella phylogeny.</title>
        <authorList>
            <person name="Dunlap C."/>
        </authorList>
    </citation>
    <scope>NUCLEOTIDE SEQUENCE [LARGE SCALE GENOMIC DNA]</scope>
    <source>
        <strain evidence="4 5">DSM 28246</strain>
    </source>
</reference>
<evidence type="ECO:0000256" key="2">
    <source>
        <dbReference type="ARBA" id="ARBA00022801"/>
    </source>
</evidence>
<name>A0A7X0RNB9_9BACL</name>
<sequence>MKKAGKPTNPIPAYKLNGNLFVPLYQRARRSVVSIKNESQDTSEPDYSPWEQKKPARVGIGTGFVIHRNGTILTNSHVVKNSEKVTVTLYNGMQKTGRVIWRDQDDDIALIKIGASKALVPLPLGSSRTSKVGEMVLCIGNPLGFENSITTGVISGKNRLFKFADSDQTFQDNIQIDCSINPGSSGGPLMNLNGQVIGITTFSVKDRQGLGFAIGIDGVKKKILKHIKNTSAT</sequence>
<keyword evidence="5" id="KW-1185">Reference proteome</keyword>
<keyword evidence="3" id="KW-0720">Serine protease</keyword>
<protein>
    <submittedName>
        <fullName evidence="4">Trypsin-like peptidase domain-containing protein</fullName>
    </submittedName>
</protein>
<gene>
    <name evidence="4" type="ORF">H7C19_00925</name>
</gene>
<dbReference type="PRINTS" id="PR00834">
    <property type="entry name" value="PROTEASES2C"/>
</dbReference>
<evidence type="ECO:0000313" key="5">
    <source>
        <dbReference type="Proteomes" id="UP000547209"/>
    </source>
</evidence>
<dbReference type="Gene3D" id="2.40.10.120">
    <property type="match status" value="1"/>
</dbReference>
<dbReference type="EMBL" id="JACJVP010000001">
    <property type="protein sequence ID" value="MBB6669244.1"/>
    <property type="molecule type" value="Genomic_DNA"/>
</dbReference>
<evidence type="ECO:0000256" key="1">
    <source>
        <dbReference type="ARBA" id="ARBA00022670"/>
    </source>
</evidence>
<dbReference type="PANTHER" id="PTHR43343">
    <property type="entry name" value="PEPTIDASE S12"/>
    <property type="match status" value="1"/>
</dbReference>
<organism evidence="4 5">
    <name type="scientific">Cohnella nanjingensis</name>
    <dbReference type="NCBI Taxonomy" id="1387779"/>
    <lineage>
        <taxon>Bacteria</taxon>
        <taxon>Bacillati</taxon>
        <taxon>Bacillota</taxon>
        <taxon>Bacilli</taxon>
        <taxon>Bacillales</taxon>
        <taxon>Paenibacillaceae</taxon>
        <taxon>Cohnella</taxon>
    </lineage>
</organism>
<dbReference type="SUPFAM" id="SSF50494">
    <property type="entry name" value="Trypsin-like serine proteases"/>
    <property type="match status" value="1"/>
</dbReference>
<comment type="caution">
    <text evidence="4">The sequence shown here is derived from an EMBL/GenBank/DDBJ whole genome shotgun (WGS) entry which is preliminary data.</text>
</comment>
<dbReference type="InterPro" id="IPR051201">
    <property type="entry name" value="Chloro_Bact_Ser_Proteases"/>
</dbReference>
<evidence type="ECO:0000313" key="4">
    <source>
        <dbReference type="EMBL" id="MBB6669244.1"/>
    </source>
</evidence>
<keyword evidence="2" id="KW-0378">Hydrolase</keyword>
<dbReference type="AlphaFoldDB" id="A0A7X0RNB9"/>
<dbReference type="GO" id="GO:0006508">
    <property type="term" value="P:proteolysis"/>
    <property type="evidence" value="ECO:0007669"/>
    <property type="project" value="UniProtKB-KW"/>
</dbReference>
<dbReference type="GO" id="GO:0004252">
    <property type="term" value="F:serine-type endopeptidase activity"/>
    <property type="evidence" value="ECO:0007669"/>
    <property type="project" value="InterPro"/>
</dbReference>
<dbReference type="InterPro" id="IPR001940">
    <property type="entry name" value="Peptidase_S1C"/>
</dbReference>
<accession>A0A7X0RNB9</accession>
<keyword evidence="1" id="KW-0645">Protease</keyword>
<dbReference type="PANTHER" id="PTHR43343:SF3">
    <property type="entry name" value="PROTEASE DO-LIKE 8, CHLOROPLASTIC"/>
    <property type="match status" value="1"/>
</dbReference>
<dbReference type="RefSeq" id="WP_185140674.1">
    <property type="nucleotide sequence ID" value="NZ_JACJVP010000001.1"/>
</dbReference>
<evidence type="ECO:0000256" key="3">
    <source>
        <dbReference type="ARBA" id="ARBA00022825"/>
    </source>
</evidence>
<proteinExistence type="predicted"/>
<dbReference type="InterPro" id="IPR009003">
    <property type="entry name" value="Peptidase_S1_PA"/>
</dbReference>
<dbReference type="Pfam" id="PF13365">
    <property type="entry name" value="Trypsin_2"/>
    <property type="match status" value="1"/>
</dbReference>